<protein>
    <submittedName>
        <fullName evidence="6">Uncharacterized protein</fullName>
    </submittedName>
</protein>
<dbReference type="RefSeq" id="XP_066701713.1">
    <property type="nucleotide sequence ID" value="XM_066841851.1"/>
</dbReference>
<dbReference type="PANTHER" id="PTHR46494">
    <property type="entry name" value="CORA FAMILY METAL ION TRANSPORTER (EUROFUNG)"/>
    <property type="match status" value="1"/>
</dbReference>
<proteinExistence type="predicted"/>
<dbReference type="SUPFAM" id="SSF144083">
    <property type="entry name" value="Magnesium transport protein CorA, transmembrane region"/>
    <property type="match status" value="1"/>
</dbReference>
<dbReference type="PANTHER" id="PTHR46494:SF1">
    <property type="entry name" value="CORA FAMILY METAL ION TRANSPORTER (EUROFUNG)"/>
    <property type="match status" value="1"/>
</dbReference>
<dbReference type="EMBL" id="JAQQWE010000004">
    <property type="protein sequence ID" value="KAK7956407.1"/>
    <property type="molecule type" value="Genomic_DNA"/>
</dbReference>
<keyword evidence="7" id="KW-1185">Reference proteome</keyword>
<evidence type="ECO:0000256" key="1">
    <source>
        <dbReference type="ARBA" id="ARBA00004651"/>
    </source>
</evidence>
<keyword evidence="3 5" id="KW-1133">Transmembrane helix</keyword>
<feature type="transmembrane region" description="Helical" evidence="5">
    <location>
        <begin position="260"/>
        <end position="284"/>
    </location>
</feature>
<comment type="subcellular location">
    <subcellularLocation>
        <location evidence="1">Cell membrane</location>
        <topology evidence="1">Multi-pass membrane protein</topology>
    </subcellularLocation>
</comment>
<feature type="transmembrane region" description="Helical" evidence="5">
    <location>
        <begin position="296"/>
        <end position="315"/>
    </location>
</feature>
<evidence type="ECO:0000313" key="6">
    <source>
        <dbReference type="EMBL" id="KAK7956407.1"/>
    </source>
</evidence>
<dbReference type="Gene3D" id="1.20.58.340">
    <property type="entry name" value="Magnesium transport protein CorA, transmembrane region"/>
    <property type="match status" value="1"/>
</dbReference>
<dbReference type="InterPro" id="IPR045863">
    <property type="entry name" value="CorA_TM1_TM2"/>
</dbReference>
<keyword evidence="4 5" id="KW-0472">Membrane</keyword>
<evidence type="ECO:0000256" key="4">
    <source>
        <dbReference type="ARBA" id="ARBA00023136"/>
    </source>
</evidence>
<reference evidence="6 7" key="1">
    <citation type="submission" date="2023-01" db="EMBL/GenBank/DDBJ databases">
        <title>Analysis of 21 Apiospora genomes using comparative genomics revels a genus with tremendous synthesis potential of carbohydrate active enzymes and secondary metabolites.</title>
        <authorList>
            <person name="Sorensen T."/>
        </authorList>
    </citation>
    <scope>NUCLEOTIDE SEQUENCE [LARGE SCALE GENOMIC DNA]</scope>
    <source>
        <strain evidence="6 7">CBS 24483</strain>
    </source>
</reference>
<accession>A0ABR1QI40</accession>
<organism evidence="6 7">
    <name type="scientific">Apiospora aurea</name>
    <dbReference type="NCBI Taxonomy" id="335848"/>
    <lineage>
        <taxon>Eukaryota</taxon>
        <taxon>Fungi</taxon>
        <taxon>Dikarya</taxon>
        <taxon>Ascomycota</taxon>
        <taxon>Pezizomycotina</taxon>
        <taxon>Sordariomycetes</taxon>
        <taxon>Xylariomycetidae</taxon>
        <taxon>Amphisphaeriales</taxon>
        <taxon>Apiosporaceae</taxon>
        <taxon>Apiospora</taxon>
    </lineage>
</organism>
<evidence type="ECO:0000313" key="7">
    <source>
        <dbReference type="Proteomes" id="UP001391051"/>
    </source>
</evidence>
<keyword evidence="2 5" id="KW-0812">Transmembrane</keyword>
<dbReference type="GeneID" id="92074913"/>
<sequence length="329" mass="37799">MTNESSFASADKIRCCPHCQCTFERAFGVPQFWWSQYCQNSNGFFGYDDNTYTAGSLSRNTWARFEVKILSERMQYNWTTILVFDAEPSLFHYIRDSFMNTHGDYDSDPFSAYVHLVQEVVRLQDTAVWAVRDCVRAIEKGPRPAGKPEPDYRYFHDMARHATHVTETLDTALGTMDAMLSQHDAIKSELSDTRSWSRVHQPLLFFRNILGSLRCRSHANEKRLANEIQLVFHTVAQYDAGVSVAVGKAAREDSAAMKTIATLTMVFLPPTFVSAMFSMSFFNFDSEAGWRVSEKYWIYWAFAAPITLATYLWWFRWQRSSGAKLAGES</sequence>
<evidence type="ECO:0000256" key="3">
    <source>
        <dbReference type="ARBA" id="ARBA00022989"/>
    </source>
</evidence>
<name>A0ABR1QI40_9PEZI</name>
<gene>
    <name evidence="6" type="ORF">PG986_005629</name>
</gene>
<dbReference type="Proteomes" id="UP001391051">
    <property type="component" value="Unassembled WGS sequence"/>
</dbReference>
<evidence type="ECO:0000256" key="2">
    <source>
        <dbReference type="ARBA" id="ARBA00022692"/>
    </source>
</evidence>
<comment type="caution">
    <text evidence="6">The sequence shown here is derived from an EMBL/GenBank/DDBJ whole genome shotgun (WGS) entry which is preliminary data.</text>
</comment>
<evidence type="ECO:0000256" key="5">
    <source>
        <dbReference type="SAM" id="Phobius"/>
    </source>
</evidence>